<dbReference type="Proteomes" id="UP001162483">
    <property type="component" value="Unassembled WGS sequence"/>
</dbReference>
<sequence>MDNLPPIRSVPSNSTPNEPIKKENRAGVHKVLRNYRDWDRFDIEKELSKIDEDTEKTEQSKMVKNTTAAKIKKSIDTSGLILEQKNLLAQREKEKGNEAFRSG</sequence>
<gene>
    <name evidence="2" type="ORF">SPARVUS_LOCUS11128422</name>
</gene>
<accession>A0ABN9F1K4</accession>
<evidence type="ECO:0000256" key="1">
    <source>
        <dbReference type="SAM" id="MobiDB-lite"/>
    </source>
</evidence>
<evidence type="ECO:0000313" key="2">
    <source>
        <dbReference type="EMBL" id="CAI9590945.1"/>
    </source>
</evidence>
<comment type="caution">
    <text evidence="2">The sequence shown here is derived from an EMBL/GenBank/DDBJ whole genome shotgun (WGS) entry which is preliminary data.</text>
</comment>
<organism evidence="2 3">
    <name type="scientific">Staurois parvus</name>
    <dbReference type="NCBI Taxonomy" id="386267"/>
    <lineage>
        <taxon>Eukaryota</taxon>
        <taxon>Metazoa</taxon>
        <taxon>Chordata</taxon>
        <taxon>Craniata</taxon>
        <taxon>Vertebrata</taxon>
        <taxon>Euteleostomi</taxon>
        <taxon>Amphibia</taxon>
        <taxon>Batrachia</taxon>
        <taxon>Anura</taxon>
        <taxon>Neobatrachia</taxon>
        <taxon>Ranoidea</taxon>
        <taxon>Ranidae</taxon>
        <taxon>Staurois</taxon>
    </lineage>
</organism>
<name>A0ABN9F1K4_9NEOB</name>
<protein>
    <submittedName>
        <fullName evidence="2">Uncharacterized protein</fullName>
    </submittedName>
</protein>
<proteinExistence type="predicted"/>
<reference evidence="2" key="1">
    <citation type="submission" date="2023-05" db="EMBL/GenBank/DDBJ databases">
        <authorList>
            <person name="Stuckert A."/>
        </authorList>
    </citation>
    <scope>NUCLEOTIDE SEQUENCE</scope>
</reference>
<feature type="region of interest" description="Disordered" evidence="1">
    <location>
        <begin position="1"/>
        <end position="26"/>
    </location>
</feature>
<keyword evidence="3" id="KW-1185">Reference proteome</keyword>
<feature type="non-terminal residue" evidence="2">
    <location>
        <position position="103"/>
    </location>
</feature>
<dbReference type="EMBL" id="CATNWA010016225">
    <property type="protein sequence ID" value="CAI9590945.1"/>
    <property type="molecule type" value="Genomic_DNA"/>
</dbReference>
<evidence type="ECO:0000313" key="3">
    <source>
        <dbReference type="Proteomes" id="UP001162483"/>
    </source>
</evidence>